<keyword evidence="1" id="KW-0812">Transmembrane</keyword>
<evidence type="ECO:0000256" key="1">
    <source>
        <dbReference type="SAM" id="Phobius"/>
    </source>
</evidence>
<evidence type="ECO:0000313" key="4">
    <source>
        <dbReference type="Proteomes" id="UP000182771"/>
    </source>
</evidence>
<evidence type="ECO:0000313" key="3">
    <source>
        <dbReference type="EMBL" id="SDW54593.1"/>
    </source>
</evidence>
<feature type="transmembrane region" description="Helical" evidence="1">
    <location>
        <begin position="12"/>
        <end position="29"/>
    </location>
</feature>
<feature type="domain" description="Inner membrane protein YgaP-like transmembrane" evidence="2">
    <location>
        <begin position="1"/>
        <end position="66"/>
    </location>
</feature>
<dbReference type="GeneID" id="85016590"/>
<keyword evidence="4" id="KW-1185">Reference proteome</keyword>
<feature type="transmembrane region" description="Helical" evidence="1">
    <location>
        <begin position="35"/>
        <end position="53"/>
    </location>
</feature>
<keyword evidence="1" id="KW-0472">Membrane</keyword>
<comment type="caution">
    <text evidence="3">The sequence shown here is derived from an EMBL/GenBank/DDBJ whole genome shotgun (WGS) entry which is preliminary data.</text>
</comment>
<sequence>MERNIGKKDKQIRLLFVMVVAILGGFKLITNDTVASILAVISVAFIVTILLNFSPIYRLFGISTYKVTNDKQPMNNDK</sequence>
<evidence type="ECO:0000259" key="2">
    <source>
        <dbReference type="Pfam" id="PF11127"/>
    </source>
</evidence>
<dbReference type="InterPro" id="IPR021309">
    <property type="entry name" value="YgaP-like_TM"/>
</dbReference>
<dbReference type="RefSeq" id="WP_016419944.1">
    <property type="nucleotide sequence ID" value="NZ_CAUVDM010000147.1"/>
</dbReference>
<dbReference type="AlphaFoldDB" id="A0A1H2UEI9"/>
<gene>
    <name evidence="3" type="ORF">SAMN05444420_102501</name>
</gene>
<accession>A0A1H2UEI9</accession>
<reference evidence="3 4" key="1">
    <citation type="submission" date="2016-10" db="EMBL/GenBank/DDBJ databases">
        <authorList>
            <person name="Varghese N."/>
            <person name="Submissions S."/>
        </authorList>
    </citation>
    <scope>NUCLEOTIDE SEQUENCE [LARGE SCALE GENOMIC DNA]</scope>
    <source>
        <strain evidence="3 4">DSM 11449</strain>
    </source>
</reference>
<dbReference type="OrthoDB" id="9804804at2"/>
<name>A0A1H2UEI9_9FLAO</name>
<protein>
    <recommendedName>
        <fullName evidence="2">Inner membrane protein YgaP-like transmembrane domain-containing protein</fullName>
    </recommendedName>
</protein>
<dbReference type="Proteomes" id="UP000182771">
    <property type="component" value="Unassembled WGS sequence"/>
</dbReference>
<dbReference type="EMBL" id="FNND01000002">
    <property type="protein sequence ID" value="SDW54593.1"/>
    <property type="molecule type" value="Genomic_DNA"/>
</dbReference>
<keyword evidence="1" id="KW-1133">Transmembrane helix</keyword>
<organism evidence="3 4">
    <name type="scientific">Capnocytophaga granulosa</name>
    <dbReference type="NCBI Taxonomy" id="45242"/>
    <lineage>
        <taxon>Bacteria</taxon>
        <taxon>Pseudomonadati</taxon>
        <taxon>Bacteroidota</taxon>
        <taxon>Flavobacteriia</taxon>
        <taxon>Flavobacteriales</taxon>
        <taxon>Flavobacteriaceae</taxon>
        <taxon>Capnocytophaga</taxon>
    </lineage>
</organism>
<dbReference type="Pfam" id="PF11127">
    <property type="entry name" value="YgaP-like_TM"/>
    <property type="match status" value="1"/>
</dbReference>
<proteinExistence type="predicted"/>